<accession>A0A2W4TWZ3</accession>
<proteinExistence type="predicted"/>
<evidence type="ECO:0000256" key="1">
    <source>
        <dbReference type="SAM" id="MobiDB-lite"/>
    </source>
</evidence>
<feature type="non-terminal residue" evidence="2">
    <location>
        <position position="172"/>
    </location>
</feature>
<sequence>MSKFTPTNHSNDCPVCGDISGKCKAKDDGGQTFILCVTEGGAKKFDIINGYKCIGNKNSRWATFTLDSTSPQKSYEERQQQRRQREAEERKRYQSGLNPNDRQTAHTQLSAQLALHPDDRADLLRRGLSAATVKRFRSVKPWQKLTQAIAPRTPGIGSDGQKVATKYRGYIV</sequence>
<feature type="region of interest" description="Disordered" evidence="1">
    <location>
        <begin position="68"/>
        <end position="104"/>
    </location>
</feature>
<comment type="caution">
    <text evidence="2">The sequence shown here is derived from an EMBL/GenBank/DDBJ whole genome shotgun (WGS) entry which is preliminary data.</text>
</comment>
<evidence type="ECO:0000313" key="2">
    <source>
        <dbReference type="EMBL" id="PZO11260.1"/>
    </source>
</evidence>
<evidence type="ECO:0000313" key="3">
    <source>
        <dbReference type="Proteomes" id="UP000249354"/>
    </source>
</evidence>
<dbReference type="EMBL" id="QBMC01000194">
    <property type="protein sequence ID" value="PZO11260.1"/>
    <property type="molecule type" value="Genomic_DNA"/>
</dbReference>
<reference evidence="3" key="1">
    <citation type="submission" date="2018-04" db="EMBL/GenBank/DDBJ databases">
        <authorList>
            <person name="Cornet L."/>
        </authorList>
    </citation>
    <scope>NUCLEOTIDE SEQUENCE [LARGE SCALE GENOMIC DNA]</scope>
</reference>
<protein>
    <submittedName>
        <fullName evidence="2">Uncharacterized protein</fullName>
    </submittedName>
</protein>
<name>A0A2W4TWZ3_9CYAN</name>
<feature type="compositionally biased region" description="Polar residues" evidence="1">
    <location>
        <begin position="95"/>
        <end position="104"/>
    </location>
</feature>
<dbReference type="Proteomes" id="UP000249354">
    <property type="component" value="Unassembled WGS sequence"/>
</dbReference>
<dbReference type="AlphaFoldDB" id="A0A2W4TWZ3"/>
<feature type="compositionally biased region" description="Basic and acidic residues" evidence="1">
    <location>
        <begin position="74"/>
        <end position="92"/>
    </location>
</feature>
<reference evidence="2 3" key="2">
    <citation type="submission" date="2018-06" db="EMBL/GenBank/DDBJ databases">
        <title>Metagenomic assembly of (sub)arctic Cyanobacteria and their associated microbiome from non-axenic cultures.</title>
        <authorList>
            <person name="Baurain D."/>
        </authorList>
    </citation>
    <scope>NUCLEOTIDE SEQUENCE [LARGE SCALE GENOMIC DNA]</scope>
    <source>
        <strain evidence="2">ULC129bin1</strain>
    </source>
</reference>
<gene>
    <name evidence="2" type="ORF">DCF25_19760</name>
</gene>
<organism evidence="2 3">
    <name type="scientific">Leptolyngbya foveolarum</name>
    <dbReference type="NCBI Taxonomy" id="47253"/>
    <lineage>
        <taxon>Bacteria</taxon>
        <taxon>Bacillati</taxon>
        <taxon>Cyanobacteriota</taxon>
        <taxon>Cyanophyceae</taxon>
        <taxon>Leptolyngbyales</taxon>
        <taxon>Leptolyngbyaceae</taxon>
        <taxon>Leptolyngbya group</taxon>
        <taxon>Leptolyngbya</taxon>
    </lineage>
</organism>